<dbReference type="WBParaSite" id="jg17326">
    <property type="protein sequence ID" value="jg17326"/>
    <property type="gene ID" value="jg17326"/>
</dbReference>
<evidence type="ECO:0000313" key="3">
    <source>
        <dbReference type="Proteomes" id="UP000887574"/>
    </source>
</evidence>
<evidence type="ECO:0000256" key="1">
    <source>
        <dbReference type="SAM" id="MobiDB-lite"/>
    </source>
</evidence>
<keyword evidence="2" id="KW-0732">Signal</keyword>
<name>A0A915DAC4_9BILA</name>
<evidence type="ECO:0000256" key="2">
    <source>
        <dbReference type="SAM" id="SignalP"/>
    </source>
</evidence>
<feature type="chain" id="PRO_5037618732" evidence="2">
    <location>
        <begin position="26"/>
        <end position="535"/>
    </location>
</feature>
<feature type="compositionally biased region" description="Polar residues" evidence="1">
    <location>
        <begin position="374"/>
        <end position="393"/>
    </location>
</feature>
<reference evidence="4" key="1">
    <citation type="submission" date="2022-11" db="UniProtKB">
        <authorList>
            <consortium name="WormBaseParasite"/>
        </authorList>
    </citation>
    <scope>IDENTIFICATION</scope>
</reference>
<sequence length="535" mass="59685">MGSEMFFGTCFMAVFWLTIFLTISAYYPEEEENTNCRFSRQHLQGIESCMEAAKLCEKDHPRCALQTQQCVADSQWAKNARMCAHCKKCELYYGYCLYDSFDEECNKMAGVCMRGVESACDEAGLNGKCFVASNRCGFEYLDLDDIERYGPNLWNCKGGSALCFPLLNSCVEELNRCMNAYRVCFPKDTIDAPPRVLAPPVCRLQMGAWREDNEEVVARRSHLKEFEGQLYSYDARGDLIIYERLRQCNGCVDVGSDCSGAVLEQTETVMELTLIDTEPLQKCSIGRHPTADSSKSYCQTGTWSLVNAPHEQLYVRIQSNQYCKMTVKMSSPDMDKCVMQWHEIGSLDARGNAADSGDSKLSVSYTTGTIVTTANTSTEGENKGNSDASSQANSQGTSNSESSSFKLGGSQTISQKLTLGVPNVMSSETGFQVQFNQEKVVKKAVEFSKSESFMKQVANTKSETISVEITAKPGFFKHLDQLQIKCDGLEWHSAVKFRSWTGEDRAHMDNIDLDPFKSSGNAVPFMLWLVAFVAM</sequence>
<organism evidence="3 4">
    <name type="scientific">Ditylenchus dipsaci</name>
    <dbReference type="NCBI Taxonomy" id="166011"/>
    <lineage>
        <taxon>Eukaryota</taxon>
        <taxon>Metazoa</taxon>
        <taxon>Ecdysozoa</taxon>
        <taxon>Nematoda</taxon>
        <taxon>Chromadorea</taxon>
        <taxon>Rhabditida</taxon>
        <taxon>Tylenchina</taxon>
        <taxon>Tylenchomorpha</taxon>
        <taxon>Sphaerularioidea</taxon>
        <taxon>Anguinidae</taxon>
        <taxon>Anguininae</taxon>
        <taxon>Ditylenchus</taxon>
    </lineage>
</organism>
<protein>
    <submittedName>
        <fullName evidence="4">Uncharacterized protein</fullName>
    </submittedName>
</protein>
<feature type="region of interest" description="Disordered" evidence="1">
    <location>
        <begin position="374"/>
        <end position="407"/>
    </location>
</feature>
<feature type="signal peptide" evidence="2">
    <location>
        <begin position="1"/>
        <end position="25"/>
    </location>
</feature>
<dbReference type="AlphaFoldDB" id="A0A915DAC4"/>
<feature type="compositionally biased region" description="Low complexity" evidence="1">
    <location>
        <begin position="394"/>
        <end position="404"/>
    </location>
</feature>
<dbReference type="Proteomes" id="UP000887574">
    <property type="component" value="Unplaced"/>
</dbReference>
<evidence type="ECO:0000313" key="4">
    <source>
        <dbReference type="WBParaSite" id="jg17326"/>
    </source>
</evidence>
<proteinExistence type="predicted"/>
<accession>A0A915DAC4</accession>
<keyword evidence="3" id="KW-1185">Reference proteome</keyword>